<dbReference type="InterPro" id="IPR036866">
    <property type="entry name" value="RibonucZ/Hydroxyglut_hydro"/>
</dbReference>
<feature type="domain" description="Metallo-beta-lactamase" evidence="5">
    <location>
        <begin position="12"/>
        <end position="186"/>
    </location>
</feature>
<name>A0A3E3ECI5_9FIRM</name>
<dbReference type="CDD" id="cd06262">
    <property type="entry name" value="metallo-hydrolase-like_MBL-fold"/>
    <property type="match status" value="1"/>
</dbReference>
<evidence type="ECO:0000313" key="6">
    <source>
        <dbReference type="EMBL" id="RGD83752.1"/>
    </source>
</evidence>
<organism evidence="6 7">
    <name type="scientific">Thomasclavelia ramosa</name>
    <dbReference type="NCBI Taxonomy" id="1547"/>
    <lineage>
        <taxon>Bacteria</taxon>
        <taxon>Bacillati</taxon>
        <taxon>Bacillota</taxon>
        <taxon>Erysipelotrichia</taxon>
        <taxon>Erysipelotrichales</taxon>
        <taxon>Coprobacillaceae</taxon>
        <taxon>Thomasclavelia</taxon>
    </lineage>
</organism>
<accession>A0A3E3ECI5</accession>
<dbReference type="SMART" id="SM00849">
    <property type="entry name" value="Lactamase_B"/>
    <property type="match status" value="1"/>
</dbReference>
<dbReference type="EMBL" id="QUSL01000021">
    <property type="protein sequence ID" value="RGD83752.1"/>
    <property type="molecule type" value="Genomic_DNA"/>
</dbReference>
<dbReference type="AlphaFoldDB" id="A0A3E3ECI5"/>
<evidence type="ECO:0000259" key="5">
    <source>
        <dbReference type="SMART" id="SM00849"/>
    </source>
</evidence>
<keyword evidence="4" id="KW-0862">Zinc</keyword>
<dbReference type="PANTHER" id="PTHR46233:SF3">
    <property type="entry name" value="HYDROXYACYLGLUTATHIONE HYDROLASE GLOC"/>
    <property type="match status" value="1"/>
</dbReference>
<gene>
    <name evidence="6" type="ORF">DXB93_12640</name>
</gene>
<protein>
    <submittedName>
        <fullName evidence="6">MBL fold metallo-hydrolase</fullName>
    </submittedName>
</protein>
<proteinExistence type="predicted"/>
<comment type="caution">
    <text evidence="6">The sequence shown here is derived from an EMBL/GenBank/DDBJ whole genome shotgun (WGS) entry which is preliminary data.</text>
</comment>
<dbReference type="PANTHER" id="PTHR46233">
    <property type="entry name" value="HYDROXYACYLGLUTATHIONE HYDROLASE GLOC"/>
    <property type="match status" value="1"/>
</dbReference>
<evidence type="ECO:0000256" key="4">
    <source>
        <dbReference type="ARBA" id="ARBA00022833"/>
    </source>
</evidence>
<evidence type="ECO:0000256" key="2">
    <source>
        <dbReference type="ARBA" id="ARBA00022723"/>
    </source>
</evidence>
<dbReference type="GO" id="GO:0016787">
    <property type="term" value="F:hydrolase activity"/>
    <property type="evidence" value="ECO:0007669"/>
    <property type="project" value="UniProtKB-KW"/>
</dbReference>
<dbReference type="GO" id="GO:0046872">
    <property type="term" value="F:metal ion binding"/>
    <property type="evidence" value="ECO:0007669"/>
    <property type="project" value="UniProtKB-KW"/>
</dbReference>
<evidence type="ECO:0000313" key="7">
    <source>
        <dbReference type="Proteomes" id="UP000261032"/>
    </source>
</evidence>
<evidence type="ECO:0000256" key="3">
    <source>
        <dbReference type="ARBA" id="ARBA00022801"/>
    </source>
</evidence>
<dbReference type="InterPro" id="IPR001279">
    <property type="entry name" value="Metallo-B-lactamas"/>
</dbReference>
<dbReference type="InterPro" id="IPR051453">
    <property type="entry name" value="MBL_Glyoxalase_II"/>
</dbReference>
<dbReference type="Pfam" id="PF00753">
    <property type="entry name" value="Lactamase_B"/>
    <property type="match status" value="1"/>
</dbReference>
<dbReference type="RefSeq" id="WP_117581892.1">
    <property type="nucleotide sequence ID" value="NZ_QUSL01000021.1"/>
</dbReference>
<dbReference type="Proteomes" id="UP000261032">
    <property type="component" value="Unassembled WGS sequence"/>
</dbReference>
<reference evidence="6 7" key="1">
    <citation type="submission" date="2018-08" db="EMBL/GenBank/DDBJ databases">
        <title>A genome reference for cultivated species of the human gut microbiota.</title>
        <authorList>
            <person name="Zou Y."/>
            <person name="Xue W."/>
            <person name="Luo G."/>
        </authorList>
    </citation>
    <scope>NUCLEOTIDE SEQUENCE [LARGE SCALE GENOMIC DNA]</scope>
    <source>
        <strain evidence="6 7">OM06-4</strain>
    </source>
</reference>
<dbReference type="SUPFAM" id="SSF56281">
    <property type="entry name" value="Metallo-hydrolase/oxidoreductase"/>
    <property type="match status" value="1"/>
</dbReference>
<keyword evidence="3 6" id="KW-0378">Hydrolase</keyword>
<sequence length="205" mass="23370">MKIKTLLLGNMQTNGYVVSDENHHCLIIDPGANGKKVVHYLTENELVPEAVLLTHGHFDHIGAVDYLYEHYHCPIYLHQDDLEMLDNPQLNLSVYENPFTVKAPVQSSHEEMKFGDFDVQWLHLPGHCPGSSMIYLKDENTIFSGDVLFKGSIGRFDFPNSSKYETIESINKIKEYDFDAVIYPGHGPNSTLSEERLNNPYLKKS</sequence>
<keyword evidence="2" id="KW-0479">Metal-binding</keyword>
<dbReference type="Gene3D" id="3.60.15.10">
    <property type="entry name" value="Ribonuclease Z/Hydroxyacylglutathione hydrolase-like"/>
    <property type="match status" value="1"/>
</dbReference>
<comment type="cofactor">
    <cofactor evidence="1">
        <name>Zn(2+)</name>
        <dbReference type="ChEBI" id="CHEBI:29105"/>
    </cofactor>
</comment>
<evidence type="ECO:0000256" key="1">
    <source>
        <dbReference type="ARBA" id="ARBA00001947"/>
    </source>
</evidence>